<comment type="caution">
    <text evidence="9">The sequence shown here is derived from an EMBL/GenBank/DDBJ whole genome shotgun (WGS) entry which is preliminary data.</text>
</comment>
<dbReference type="GO" id="GO:0004526">
    <property type="term" value="F:ribonuclease P activity"/>
    <property type="evidence" value="ECO:0007669"/>
    <property type="project" value="UniProtKB-UniRule"/>
</dbReference>
<comment type="function">
    <text evidence="1 7">RNaseP catalyzes the removal of the 5'-leader sequence from pre-tRNA to produce the mature 5'-terminus. It can also cleave other RNA substrates such as 4.5S RNA. The protein component plays an auxiliary but essential role in vivo by binding to the 5'-leader sequence and broadening the substrate specificity of the ribozyme.</text>
</comment>
<dbReference type="Gene3D" id="3.30.230.10">
    <property type="match status" value="1"/>
</dbReference>
<dbReference type="HAMAP" id="MF_00227">
    <property type="entry name" value="RNase_P"/>
    <property type="match status" value="1"/>
</dbReference>
<dbReference type="GO" id="GO:0030677">
    <property type="term" value="C:ribonuclease P complex"/>
    <property type="evidence" value="ECO:0007669"/>
    <property type="project" value="TreeGrafter"/>
</dbReference>
<gene>
    <name evidence="7 9" type="primary">rnpA</name>
    <name evidence="9" type="ORF">FYJ24_11545</name>
</gene>
<dbReference type="SUPFAM" id="SSF54211">
    <property type="entry name" value="Ribosomal protein S5 domain 2-like"/>
    <property type="match status" value="1"/>
</dbReference>
<comment type="subunit">
    <text evidence="7">Consists of a catalytic RNA component (M1 or rnpB) and a protein subunit.</text>
</comment>
<protein>
    <recommendedName>
        <fullName evidence="7 8">Ribonuclease P protein component</fullName>
        <shortName evidence="7">RNase P protein</shortName>
        <shortName evidence="7">RNaseP protein</shortName>
        <ecNumber evidence="7 8">3.1.26.5</ecNumber>
    </recommendedName>
    <alternativeName>
        <fullName evidence="7">Protein C5</fullName>
    </alternativeName>
</protein>
<evidence type="ECO:0000256" key="3">
    <source>
        <dbReference type="ARBA" id="ARBA00022722"/>
    </source>
</evidence>
<evidence type="ECO:0000256" key="5">
    <source>
        <dbReference type="ARBA" id="ARBA00022801"/>
    </source>
</evidence>
<evidence type="ECO:0000313" key="10">
    <source>
        <dbReference type="Proteomes" id="UP000470875"/>
    </source>
</evidence>
<dbReference type="InterPro" id="IPR020568">
    <property type="entry name" value="Ribosomal_Su5_D2-typ_SF"/>
</dbReference>
<evidence type="ECO:0000313" key="9">
    <source>
        <dbReference type="EMBL" id="MSS85371.1"/>
    </source>
</evidence>
<dbReference type="GO" id="GO:0001682">
    <property type="term" value="P:tRNA 5'-leader removal"/>
    <property type="evidence" value="ECO:0007669"/>
    <property type="project" value="UniProtKB-UniRule"/>
</dbReference>
<evidence type="ECO:0000256" key="7">
    <source>
        <dbReference type="HAMAP-Rule" id="MF_00227"/>
    </source>
</evidence>
<dbReference type="Pfam" id="PF00825">
    <property type="entry name" value="Ribonuclease_P"/>
    <property type="match status" value="1"/>
</dbReference>
<dbReference type="EC" id="3.1.26.5" evidence="7 8"/>
<dbReference type="Proteomes" id="UP000470875">
    <property type="component" value="Unassembled WGS sequence"/>
</dbReference>
<dbReference type="AlphaFoldDB" id="A0A6N7W7K9"/>
<evidence type="ECO:0000256" key="8">
    <source>
        <dbReference type="NCBIfam" id="TIGR00188"/>
    </source>
</evidence>
<reference evidence="9 10" key="1">
    <citation type="submission" date="2019-08" db="EMBL/GenBank/DDBJ databases">
        <title>In-depth cultivation of the pig gut microbiome towards novel bacterial diversity and tailored functional studies.</title>
        <authorList>
            <person name="Wylensek D."/>
            <person name="Hitch T.C.A."/>
            <person name="Clavel T."/>
        </authorList>
    </citation>
    <scope>NUCLEOTIDE SEQUENCE [LARGE SCALE GENOMIC DNA]</scope>
    <source>
        <strain evidence="9 10">WB03_NA08</strain>
    </source>
</reference>
<keyword evidence="6 7" id="KW-0694">RNA-binding</keyword>
<sequence length="121" mass="13234">MLSRLNRMVDGQDFGRSMRCGVKCGNGLLTIAIAVPDEGAAISVSPLVGFTISKREIPLAVDRNRVKRRLRHLMRERLDRLPSGSKVVVLARSRASSASYTCLAKAVDELLGRAIEKLGDK</sequence>
<accession>A0A6N7W7K9</accession>
<dbReference type="GO" id="GO:0042781">
    <property type="term" value="F:3'-tRNA processing endoribonuclease activity"/>
    <property type="evidence" value="ECO:0007669"/>
    <property type="project" value="TreeGrafter"/>
</dbReference>
<dbReference type="PANTHER" id="PTHR33992:SF1">
    <property type="entry name" value="RIBONUCLEASE P PROTEIN COMPONENT"/>
    <property type="match status" value="1"/>
</dbReference>
<name>A0A6N7W7K9_9ACTO</name>
<dbReference type="NCBIfam" id="TIGR00188">
    <property type="entry name" value="rnpA"/>
    <property type="match status" value="1"/>
</dbReference>
<keyword evidence="10" id="KW-1185">Reference proteome</keyword>
<evidence type="ECO:0000256" key="6">
    <source>
        <dbReference type="ARBA" id="ARBA00022884"/>
    </source>
</evidence>
<comment type="similarity">
    <text evidence="7">Belongs to the RnpA family.</text>
</comment>
<keyword evidence="3 7" id="KW-0540">Nuclease</keyword>
<dbReference type="InterPro" id="IPR014721">
    <property type="entry name" value="Ribsml_uS5_D2-typ_fold_subgr"/>
</dbReference>
<dbReference type="InterPro" id="IPR000100">
    <property type="entry name" value="RNase_P"/>
</dbReference>
<keyword evidence="5 7" id="KW-0378">Hydrolase</keyword>
<dbReference type="EMBL" id="VULO01000016">
    <property type="protein sequence ID" value="MSS85371.1"/>
    <property type="molecule type" value="Genomic_DNA"/>
</dbReference>
<comment type="catalytic activity">
    <reaction evidence="7">
        <text>Endonucleolytic cleavage of RNA, removing 5'-extranucleotides from tRNA precursor.</text>
        <dbReference type="EC" id="3.1.26.5"/>
    </reaction>
</comment>
<evidence type="ECO:0000256" key="4">
    <source>
        <dbReference type="ARBA" id="ARBA00022759"/>
    </source>
</evidence>
<keyword evidence="2 7" id="KW-0819">tRNA processing</keyword>
<dbReference type="PROSITE" id="PS00648">
    <property type="entry name" value="RIBONUCLEASE_P"/>
    <property type="match status" value="1"/>
</dbReference>
<proteinExistence type="inferred from homology"/>
<keyword evidence="4 7" id="KW-0255">Endonuclease</keyword>
<evidence type="ECO:0000256" key="2">
    <source>
        <dbReference type="ARBA" id="ARBA00022694"/>
    </source>
</evidence>
<evidence type="ECO:0000256" key="1">
    <source>
        <dbReference type="ARBA" id="ARBA00002663"/>
    </source>
</evidence>
<dbReference type="GO" id="GO:0000049">
    <property type="term" value="F:tRNA binding"/>
    <property type="evidence" value="ECO:0007669"/>
    <property type="project" value="UniProtKB-UniRule"/>
</dbReference>
<dbReference type="InterPro" id="IPR020539">
    <property type="entry name" value="RNase_P_CS"/>
</dbReference>
<organism evidence="9 10">
    <name type="scientific">Scrofimicrobium canadense</name>
    <dbReference type="NCBI Taxonomy" id="2652290"/>
    <lineage>
        <taxon>Bacteria</taxon>
        <taxon>Bacillati</taxon>
        <taxon>Actinomycetota</taxon>
        <taxon>Actinomycetes</taxon>
        <taxon>Actinomycetales</taxon>
        <taxon>Actinomycetaceae</taxon>
        <taxon>Scrofimicrobium</taxon>
    </lineage>
</organism>
<dbReference type="PANTHER" id="PTHR33992">
    <property type="entry name" value="RIBONUCLEASE P PROTEIN COMPONENT"/>
    <property type="match status" value="1"/>
</dbReference>